<sequence>MSTSNFSDFVSCRASCDALLNGELALKTVAHLALSNLQMMPVATGEAELGRVKPEICEKSKGQLPNGEDYIARKRTGITSKGTVFGPAATVEVAGSYNDTSGIVPAALTAEGGLDLAWLKKEIKLINPSGDLRENKVNDLLTVLSDKGIYDNATALLTKLILYGQQLKIFSKLETKKTTFYFGHKFAVIAKGKDEAELANEMLNYVHNCQDGKAMGTTIADMIDEGWLKAVKEWLLNQPDAYIVDATGTKIVNYSCGFEQIGFPVTYFECHGYDDGNSKSGKSFMSECGFRNCRYKLPKSATHLIKKEQKVYKARYYSAQGGDEAARLMRDRGHVNCSGLTQIEYGILNDALCNSKRRSPLLCDQEINFNLPNNSIATYNGPEVVYDDEMLEVTHMNVVRLIQKLVQNHRWYEALRDAMIMSSYWLMQPSTETIESHWWVCLKRRMLLPQMGLTRAVIPQLVSITATNVSREGLDAVKAVGRMDDSLLVESLYKNTCWYWGEYLAIYSAKDMDSLLDKMYKTADDNLNIQARYIALVSAVTGKHVPTTNTGTMYVMIDGGIKAQLKRTVCFGKIKIPHIEEYGYSVNAERVVANSLVAPGCVGLVLGMGGDLIKYTPYGNAFGINPAVRMRKTSGYQEGYSWYDLWALCVIADWQGYDVLYTTPGDSKNLFKSYSPGECSVAAPPVRFSSDWDYGKYIVKGVIERENCYGSNAADVHRAKRSFIWTRTSCKIQRTTEYGTIDAPSEELDVVPIDDYIVIEKQRENYMAYV</sequence>
<reference evidence="1" key="1">
    <citation type="submission" date="2018-11" db="EMBL/GenBank/DDBJ databases">
        <authorList>
            <person name="Jo Y."/>
            <person name="Cho W.K."/>
        </authorList>
    </citation>
    <scope>NUCLEOTIDE SEQUENCE</scope>
    <source>
        <strain evidence="1">Won</strain>
    </source>
</reference>
<dbReference type="Gene3D" id="3.90.1840.10">
    <property type="entry name" value="Major capsid protein"/>
    <property type="match status" value="2"/>
</dbReference>
<dbReference type="SUPFAM" id="SSF82856">
    <property type="entry name" value="L-A virus major coat protein"/>
    <property type="match status" value="1"/>
</dbReference>
<organism evidence="1">
    <name type="scientific">Podosphaera totivirus F</name>
    <dbReference type="NCBI Taxonomy" id="2592695"/>
    <lineage>
        <taxon>Viruses</taxon>
        <taxon>Riboviria</taxon>
        <taxon>Orthornavirae</taxon>
        <taxon>Duplornaviricota</taxon>
        <taxon>Chrymotiviricetes</taxon>
        <taxon>Ghabrivirales</taxon>
        <taxon>Totiviridae</taxon>
    </lineage>
</organism>
<evidence type="ECO:0000313" key="1">
    <source>
        <dbReference type="EMBL" id="QED42967.1"/>
    </source>
</evidence>
<dbReference type="EMBL" id="MK231120">
    <property type="protein sequence ID" value="QED42967.1"/>
    <property type="molecule type" value="Genomic_RNA"/>
</dbReference>
<proteinExistence type="predicted"/>
<accession>A0A7G3KH69</accession>
<dbReference type="InterPro" id="IPR036332">
    <property type="entry name" value="Major_coat_LA-virus_sf"/>
</dbReference>
<name>A0A7G3KH69_9VIRU</name>
<protein>
    <submittedName>
        <fullName evidence="1">Putative CP</fullName>
    </submittedName>
</protein>